<dbReference type="RefSeq" id="YP_009505420.1">
    <property type="nucleotide sequence ID" value="NC_038266.1"/>
</dbReference>
<feature type="transmembrane region" description="Helical" evidence="2">
    <location>
        <begin position="680"/>
        <end position="700"/>
    </location>
</feature>
<dbReference type="Pfam" id="PF17417">
    <property type="entry name" value="Glycoprot_B_PH2"/>
    <property type="match status" value="1"/>
</dbReference>
<dbReference type="Gene3D" id="6.10.250.3280">
    <property type="match status" value="1"/>
</dbReference>
<dbReference type="SUPFAM" id="SSF161008">
    <property type="entry name" value="Viral glycoprotein ectodomain-like"/>
    <property type="match status" value="1"/>
</dbReference>
<keyword evidence="6" id="KW-0261">Viral envelope protein</keyword>
<dbReference type="InterPro" id="IPR035377">
    <property type="entry name" value="Glycoprot_B_PH1"/>
</dbReference>
<feature type="domain" description="Herpesvirus glycoprotein B ectodomain C-terminal" evidence="3">
    <location>
        <begin position="429"/>
        <end position="649"/>
    </location>
</feature>
<feature type="domain" description="Herpesvirus Glycoprotein B PH-like" evidence="4">
    <location>
        <begin position="92"/>
        <end position="301"/>
    </location>
</feature>
<protein>
    <submittedName>
        <fullName evidence="6">Envelope glycoprotein B</fullName>
    </submittedName>
</protein>
<dbReference type="Pfam" id="PF17416">
    <property type="entry name" value="Glycoprot_B_PH1"/>
    <property type="match status" value="1"/>
</dbReference>
<evidence type="ECO:0000256" key="1">
    <source>
        <dbReference type="SAM" id="MobiDB-lite"/>
    </source>
</evidence>
<dbReference type="EMBL" id="AF376034">
    <property type="protein sequence ID" value="AAM62281.1"/>
    <property type="molecule type" value="Genomic_DNA"/>
</dbReference>
<dbReference type="InterPro" id="IPR035381">
    <property type="entry name" value="Glycoprot_B_PH2"/>
</dbReference>
<evidence type="ECO:0000256" key="2">
    <source>
        <dbReference type="SAM" id="Phobius"/>
    </source>
</evidence>
<dbReference type="GeneID" id="37616245"/>
<dbReference type="KEGG" id="vg:37616245"/>
<dbReference type="InterPro" id="IPR055341">
    <property type="entry name" value="Glycoprotein_B_ecto_C"/>
</dbReference>
<sequence length="815" mass="92814">MWNKVLPNYIFVVCFFHFINNTPVKSSTPSPDGKVNLTNTSLSNISTIEVMPFRVCSASTVGEIFRFPVDHQCPDVEDHEHNEGIAIVIKKNIIPHMFQIRKYRKLVTSTTVYTGLYDYAITNQFTNSYPMPQYEVNLIDRQFQCFNAIQVTENGFTNVYTDRDDVNKTVMLQPVDGLTGNIMRYASQPKLYVDPGWAVGFYRTRTTVNCELTVMMAKSVHPFEYFTTASGDFVEMSPFLDNNTSKPSFVRESLVNWILLTNHTVISYDDRAKSEMKHRFFVNTGDHVISWEARSENESTCKFGIWKGFTLAIQTKQTNSFHFIANEVTAAFVTPLEPDESFNSTHSCLWEEINNQIQSRLASINNTHKTNGSVQFYKTTGNLYIAWQPLIPIELSEALNALNDSQKAQTNNSSVRRRKRSLPESSENSIATAQLQFAYDNLRASINKVLHELSKAWCREQHRAAQMWFELSKINPTSVMSAIYGKPVSARFLGDVISVTECVIVDQAKVDLHQSMRVPGPDNVCYSRPIVTFKFKNGTDVFTGQLGPRNEILLSTNLVETCKDSAVHYFQSGHQMHKFVNYHHHSTIDIHNFSTLNTFMALNLTFIENIDFEVVELYSKEEKRLANVLDIESMFREYNYYTQRLSGISKELHNTVENNRDAIIRQFGNILQDLGNIGSVVVNVASGVFTLFGSIVTGLINFIKHPIGGMLTILLIVGAVVLVFMLNRRTRMMYEAPIKMLYPHIDQSAQDPEVQPIDQQQLKSILLAMHNFQQEEHAKLIEEKESNKKSLGSSLANIATKFLRNRKGYSALKTS</sequence>
<keyword evidence="6" id="KW-0946">Virion</keyword>
<feature type="domain" description="Herpesvirus Glycoprotein B PH-like" evidence="5">
    <location>
        <begin position="305"/>
        <end position="397"/>
    </location>
</feature>
<gene>
    <name evidence="6" type="primary">gB</name>
</gene>
<name>Q8JUX2_9GAMA</name>
<proteinExistence type="predicted"/>
<keyword evidence="2" id="KW-0472">Membrane</keyword>
<dbReference type="Pfam" id="PF00606">
    <property type="entry name" value="Glycoprotein_B"/>
    <property type="match status" value="1"/>
</dbReference>
<evidence type="ECO:0000259" key="4">
    <source>
        <dbReference type="Pfam" id="PF17416"/>
    </source>
</evidence>
<keyword evidence="7" id="KW-1185">Reference proteome</keyword>
<dbReference type="GO" id="GO:0019031">
    <property type="term" value="C:viral envelope"/>
    <property type="evidence" value="ECO:0007669"/>
    <property type="project" value="UniProtKB-KW"/>
</dbReference>
<keyword evidence="2" id="KW-1133">Transmembrane helix</keyword>
<dbReference type="InterPro" id="IPR038631">
    <property type="entry name" value="Glycoprot_B_PH2_sf"/>
</dbReference>
<reference evidence="6 7" key="1">
    <citation type="journal article" date="2002" name="J. Gen. Virol.">
        <title>Partial characterization of a novel gammaherpesvirus isolated from a European badger (Meles meles).</title>
        <authorList>
            <person name="Banks M."/>
            <person name="King D.P."/>
            <person name="Daniells C."/>
            <person name="Stagg D.A."/>
            <person name="Gavier-Widen D."/>
        </authorList>
    </citation>
    <scope>NUCLEOTIDE SEQUENCE [LARGE SCALE GENOMIC DNA]</scope>
</reference>
<evidence type="ECO:0000259" key="3">
    <source>
        <dbReference type="Pfam" id="PF00606"/>
    </source>
</evidence>
<dbReference type="OrthoDB" id="1372at10239"/>
<keyword evidence="2" id="KW-0812">Transmembrane</keyword>
<dbReference type="Gene3D" id="2.30.30.1230">
    <property type="match status" value="1"/>
</dbReference>
<dbReference type="Gene3D" id="1.20.5.1890">
    <property type="match status" value="1"/>
</dbReference>
<dbReference type="Gene3D" id="2.30.29.100">
    <property type="match status" value="2"/>
</dbReference>
<feature type="region of interest" description="Disordered" evidence="1">
    <location>
        <begin position="406"/>
        <end position="427"/>
    </location>
</feature>
<evidence type="ECO:0000259" key="5">
    <source>
        <dbReference type="Pfam" id="PF17417"/>
    </source>
</evidence>
<feature type="transmembrane region" description="Helical" evidence="2">
    <location>
        <begin position="706"/>
        <end position="726"/>
    </location>
</feature>
<evidence type="ECO:0000313" key="6">
    <source>
        <dbReference type="EMBL" id="AAM62281.1"/>
    </source>
</evidence>
<dbReference type="Proteomes" id="UP000243893">
    <property type="component" value="Segment"/>
</dbReference>
<evidence type="ECO:0000313" key="7">
    <source>
        <dbReference type="Proteomes" id="UP000243893"/>
    </source>
</evidence>
<accession>Q8JUX2</accession>
<organism evidence="6 7">
    <name type="scientific">Mustelid gammaherpesvirus 1</name>
    <dbReference type="NCBI Taxonomy" id="311179"/>
    <lineage>
        <taxon>Viruses</taxon>
        <taxon>Duplodnaviria</taxon>
        <taxon>Heunggongvirae</taxon>
        <taxon>Peploviricota</taxon>
        <taxon>Herviviricetes</taxon>
        <taxon>Herpesvirales</taxon>
        <taxon>Orthoherpesviridae</taxon>
        <taxon>Gammaherpesvirinae</taxon>
        <taxon>Percavirus</taxon>
        <taxon>Percavirus mustelidgamma1</taxon>
    </lineage>
</organism>